<dbReference type="CDD" id="cd00833">
    <property type="entry name" value="PKS"/>
    <property type="match status" value="1"/>
</dbReference>
<feature type="region of interest" description="C-terminal hotdog fold" evidence="5">
    <location>
        <begin position="1482"/>
        <end position="1621"/>
    </location>
</feature>
<feature type="active site" description="Proton acceptor; for dehydratase activity" evidence="5">
    <location>
        <position position="1379"/>
    </location>
</feature>
<evidence type="ECO:0000259" key="7">
    <source>
        <dbReference type="PROSITE" id="PS52004"/>
    </source>
</evidence>
<reference evidence="9 10" key="1">
    <citation type="submission" date="2024-10" db="EMBL/GenBank/DDBJ databases">
        <title>The Natural Products Discovery Center: Release of the First 8490 Sequenced Strains for Exploring Actinobacteria Biosynthetic Diversity.</title>
        <authorList>
            <person name="Kalkreuter E."/>
            <person name="Kautsar S.A."/>
            <person name="Yang D."/>
            <person name="Bader C.D."/>
            <person name="Teijaro C.N."/>
            <person name="Fluegel L."/>
            <person name="Davis C.M."/>
            <person name="Simpson J.R."/>
            <person name="Lauterbach L."/>
            <person name="Steele A.D."/>
            <person name="Gui C."/>
            <person name="Meng S."/>
            <person name="Li G."/>
            <person name="Viehrig K."/>
            <person name="Ye F."/>
            <person name="Su P."/>
            <person name="Kiefer A.F."/>
            <person name="Nichols A."/>
            <person name="Cepeda A.J."/>
            <person name="Yan W."/>
            <person name="Fan B."/>
            <person name="Jiang Y."/>
            <person name="Adhikari A."/>
            <person name="Zheng C.-J."/>
            <person name="Schuster L."/>
            <person name="Cowan T.M."/>
            <person name="Smanski M.J."/>
            <person name="Chevrette M.G."/>
            <person name="De Carvalho L.P.S."/>
            <person name="Shen B."/>
        </authorList>
    </citation>
    <scope>NUCLEOTIDE SEQUENCE [LARGE SCALE GENOMIC DNA]</scope>
    <source>
        <strain evidence="9 10">NPDC001281</strain>
    </source>
</reference>
<dbReference type="Gene3D" id="3.40.50.720">
    <property type="entry name" value="NAD(P)-binding Rossmann-like Domain"/>
    <property type="match status" value="1"/>
</dbReference>
<keyword evidence="2" id="KW-0597">Phosphoprotein</keyword>
<name>A0ABW6VKM8_MICFU</name>
<dbReference type="Pfam" id="PF21089">
    <property type="entry name" value="PKS_DH_N"/>
    <property type="match status" value="1"/>
</dbReference>
<keyword evidence="4" id="KW-0012">Acyltransferase</keyword>
<dbReference type="InterPro" id="IPR032821">
    <property type="entry name" value="PKS_assoc"/>
</dbReference>
<dbReference type="RefSeq" id="WP_387346868.1">
    <property type="nucleotide sequence ID" value="NZ_JBIAXI010000030.1"/>
</dbReference>
<sequence length="1819" mass="195526">MMSESAASGQVAIVGMAGRFPGSHDIQEFWQNLVNGVESITFFSEEELRAAGTPEELLTHPSYVRAAPIAPDTEYFEPAYFGMSAREAEILDPQHRAFLEVSDTALQHAGYDPARYPARIGVFGGVGINRYRELNAIRNADAIRLMGHFAIDLSNTSDYVATQTAYRLGLRGPALTTLSACSTSLVAVHTACRALQAGECEIALAGGVDEPLPRISGYFYEDGGIFSPDGHARVFDAKARGTIFGSGAGVVVLKRLEDAIADRDTIHAIIRGSAVNNDGATKGAFSAPSVPGQVAVITEALARAGVSAADIGYVEAHGTGTLVGDPIEVTALTEAFRAHTDRVADCPIASVKSNVGHLGAAAGITGLIKTVLCLTHRMLPASLNFDEPNPSINFDSSPFYVNTELTPWKVNGHPLLAGVSSFGVGGTNAHMIVEEARREAPAPSSRPYQLIPLTARTPTALERLGAALGAHLEERPADLADSAYTLSVGRTARASRGFVVAEDAAQAAERLAAGVPAAHPAIAPPRGSEREIVFMFPGQGAQHPGMGRDLYEAEPVFRAEIDACAEVLAPLTGWDLRELLFARDEPRLAETSVTQPAVFAVEYALAALLRSRGLEPAAMAGHSVGEYVAACLAGVFTRDEALSLVAARGALMQGLPRGDMLSVPLSEELLVPLLGPGVDLAAVNAPDQCVVSGPAERVAELREVLSLQGVEGRPLHTSHAFHSAMMDPILDEFAAKVAAVVPRPPALPYVSNVTGTWITAEQAVDPAYWSEHLRRCVRFGDAVKVLAEGRRRVLVEVGPGQTLTTLARRQLDADQAGLAVPTMRHPQRRQADTEALLTAVGQVWQAAGRVDWEAFWRDEPRSRVPLPTYPYERQRCWAEPDPEPERATVVGGEDTGPYYVPVWRETAARPPAPADTSTWVVFGPGHGVVEELVRRRRAEGLPVVAAVPGESFQAGETFTVRLREVADYGKVLDRAMEAGEGRLTIIHGLSAAGEGAAAGPGGWLDLGFYSLLNVVQALARRGDAPEADLVVVSTDMHDVSGGDPVVPAKSALLGLIRLVPKELTGVACRAVDFSGTGDPEADAARLAAEITAAGRDELVAYRGRKRWVWGYEQVDLDRPAAEPALREGGVYLVTGGLGGLGMVLARDLAERVDARLVLVGRTELPERDRWDDYLAAHGDEDPVARKIRKVRELGENVLAVSADVADVAAMREVRRLAEETFGPVEGVFHAAGVSGGGMLETRSPEAAAAVFAPKVGGLYALEEVFGDELDLLVLYSSIAVVSGDFGLGDYCAANAVMDAYAHAKAGGRTRVLSINWPIWFDVGMAHDTYAPAVLTDFERGDRYEPVDHPLLDSRLYQLYSDDVVFVKHLSEADWEANEHRIDGKPTMPGTSLAETVRAGFELATGEPRAEIRDLVFMRPLTFERTRNIRVVYRPDGEGGYQVSIMDAEDGSGEPINEYTRAKVRRAPDEPAPVHDLATLRAVCDMQDTPGYDPRIGTLTVGAHWKNIRERRRGEDAELVLVEHPDAFLDDLGRYWLHPSLLDSANALGQSIAADARFLPFGYDRIVVRAPLPARIYSHIRHRDDTMGDITRSDITIMDEDGNELVAIEGFTLLAYDTPDRPDTVVPAAPPAIAEAPSAAAELELMLLREGELEFGIQPDEGSAALWQILGSGVFPQLIMCPDGLGERLRRAAGVTRDALREQMTQAPQRAAAAAPRTLATPYVEPGTPAQRALAGFWQDSLGVDRVGIDDDFFDLGGNSLIAVQLVARIREHFRAELAVAVLFECRTIRNLAQDIENTLAERIAAMSDEEAAELLSALE</sequence>
<dbReference type="SUPFAM" id="SSF47336">
    <property type="entry name" value="ACP-like"/>
    <property type="match status" value="1"/>
</dbReference>
<dbReference type="SMART" id="SM00827">
    <property type="entry name" value="PKS_AT"/>
    <property type="match status" value="1"/>
</dbReference>
<evidence type="ECO:0000256" key="3">
    <source>
        <dbReference type="ARBA" id="ARBA00022679"/>
    </source>
</evidence>
<proteinExistence type="predicted"/>
<dbReference type="Gene3D" id="3.40.50.1820">
    <property type="entry name" value="alpha/beta hydrolase"/>
    <property type="match status" value="1"/>
</dbReference>
<dbReference type="Pfam" id="PF00698">
    <property type="entry name" value="Acyl_transf_1"/>
    <property type="match status" value="1"/>
</dbReference>
<dbReference type="InterPro" id="IPR049551">
    <property type="entry name" value="PKS_DH_C"/>
</dbReference>
<dbReference type="Gene3D" id="3.40.366.10">
    <property type="entry name" value="Malonyl-Coenzyme A Acyl Carrier Protein, domain 2"/>
    <property type="match status" value="1"/>
</dbReference>
<dbReference type="SMART" id="SM00823">
    <property type="entry name" value="PKS_PP"/>
    <property type="match status" value="1"/>
</dbReference>
<dbReference type="InterPro" id="IPR018201">
    <property type="entry name" value="Ketoacyl_synth_AS"/>
</dbReference>
<dbReference type="Gene3D" id="3.30.70.3290">
    <property type="match status" value="1"/>
</dbReference>
<dbReference type="InterPro" id="IPR016035">
    <property type="entry name" value="Acyl_Trfase/lysoPLipase"/>
</dbReference>
<evidence type="ECO:0000256" key="2">
    <source>
        <dbReference type="ARBA" id="ARBA00022553"/>
    </source>
</evidence>
<dbReference type="PROSITE" id="PS00012">
    <property type="entry name" value="PHOSPHOPANTETHEINE"/>
    <property type="match status" value="1"/>
</dbReference>
<keyword evidence="10" id="KW-1185">Reference proteome</keyword>
<dbReference type="InterPro" id="IPR057326">
    <property type="entry name" value="KR_dom"/>
</dbReference>
<dbReference type="InterPro" id="IPR006162">
    <property type="entry name" value="Ppantetheine_attach_site"/>
</dbReference>
<accession>A0ABW6VKM8</accession>
<dbReference type="EMBL" id="JBIAXI010000030">
    <property type="protein sequence ID" value="MFF4778329.1"/>
    <property type="molecule type" value="Genomic_DNA"/>
</dbReference>
<evidence type="ECO:0000313" key="10">
    <source>
        <dbReference type="Proteomes" id="UP001602119"/>
    </source>
</evidence>
<dbReference type="InterPro" id="IPR001227">
    <property type="entry name" value="Ac_transferase_dom_sf"/>
</dbReference>
<dbReference type="Gene3D" id="3.10.129.110">
    <property type="entry name" value="Polyketide synthase dehydratase"/>
    <property type="match status" value="1"/>
</dbReference>
<dbReference type="InterPro" id="IPR016036">
    <property type="entry name" value="Malonyl_transacylase_ACP-bd"/>
</dbReference>
<dbReference type="Pfam" id="PF08659">
    <property type="entry name" value="KR"/>
    <property type="match status" value="1"/>
</dbReference>
<dbReference type="Pfam" id="PF00109">
    <property type="entry name" value="ketoacyl-synt"/>
    <property type="match status" value="1"/>
</dbReference>
<evidence type="ECO:0000256" key="4">
    <source>
        <dbReference type="ARBA" id="ARBA00023315"/>
    </source>
</evidence>
<dbReference type="CDD" id="cd08953">
    <property type="entry name" value="KR_2_SDR_x"/>
    <property type="match status" value="1"/>
</dbReference>
<dbReference type="SUPFAM" id="SSF52151">
    <property type="entry name" value="FabD/lysophospholipase-like"/>
    <property type="match status" value="1"/>
</dbReference>
<protein>
    <submittedName>
        <fullName evidence="9">Beta-ketoacyl synthase N-terminal-like domain-containing protein</fullName>
    </submittedName>
</protein>
<feature type="region of interest" description="N-terminal hotdog fold" evidence="5">
    <location>
        <begin position="1348"/>
        <end position="1470"/>
    </location>
</feature>
<dbReference type="SUPFAM" id="SSF53901">
    <property type="entry name" value="Thiolase-like"/>
    <property type="match status" value="1"/>
</dbReference>
<organism evidence="9 10">
    <name type="scientific">Microtetraspora fusca</name>
    <dbReference type="NCBI Taxonomy" id="1997"/>
    <lineage>
        <taxon>Bacteria</taxon>
        <taxon>Bacillati</taxon>
        <taxon>Actinomycetota</taxon>
        <taxon>Actinomycetes</taxon>
        <taxon>Streptosporangiales</taxon>
        <taxon>Streptosporangiaceae</taxon>
        <taxon>Microtetraspora</taxon>
    </lineage>
</organism>
<evidence type="ECO:0000259" key="8">
    <source>
        <dbReference type="PROSITE" id="PS52019"/>
    </source>
</evidence>
<comment type="caution">
    <text evidence="9">The sequence shown here is derived from an EMBL/GenBank/DDBJ whole genome shotgun (WGS) entry which is preliminary data.</text>
</comment>
<dbReference type="Proteomes" id="UP001602119">
    <property type="component" value="Unassembled WGS sequence"/>
</dbReference>
<dbReference type="InterPro" id="IPR049552">
    <property type="entry name" value="PKS_DH_N"/>
</dbReference>
<keyword evidence="1" id="KW-0596">Phosphopantetheine</keyword>
<dbReference type="InterPro" id="IPR020841">
    <property type="entry name" value="PKS_Beta-ketoAc_synthase_dom"/>
</dbReference>
<evidence type="ECO:0000256" key="5">
    <source>
        <dbReference type="PROSITE-ProRule" id="PRU01363"/>
    </source>
</evidence>
<gene>
    <name evidence="9" type="ORF">ACFY05_36450</name>
</gene>
<dbReference type="PROSITE" id="PS50075">
    <property type="entry name" value="CARRIER"/>
    <property type="match status" value="1"/>
</dbReference>
<dbReference type="Pfam" id="PF00550">
    <property type="entry name" value="PP-binding"/>
    <property type="match status" value="1"/>
</dbReference>
<dbReference type="InterPro" id="IPR013968">
    <property type="entry name" value="PKS_KR"/>
</dbReference>
<keyword evidence="3" id="KW-0808">Transferase</keyword>
<dbReference type="Pfam" id="PF14765">
    <property type="entry name" value="PS-DH"/>
    <property type="match status" value="1"/>
</dbReference>
<dbReference type="InterPro" id="IPR009081">
    <property type="entry name" value="PP-bd_ACP"/>
</dbReference>
<dbReference type="Gene3D" id="3.30.70.250">
    <property type="entry name" value="Malonyl-CoA ACP transacylase, ACP-binding"/>
    <property type="match status" value="1"/>
</dbReference>
<dbReference type="PROSITE" id="PS52004">
    <property type="entry name" value="KS3_2"/>
    <property type="match status" value="1"/>
</dbReference>
<dbReference type="SUPFAM" id="SSF51735">
    <property type="entry name" value="NAD(P)-binding Rossmann-fold domains"/>
    <property type="match status" value="2"/>
</dbReference>
<feature type="domain" description="PKS/mFAS DH" evidence="8">
    <location>
        <begin position="1348"/>
        <end position="1621"/>
    </location>
</feature>
<dbReference type="PANTHER" id="PTHR43775">
    <property type="entry name" value="FATTY ACID SYNTHASE"/>
    <property type="match status" value="1"/>
</dbReference>
<dbReference type="InterPro" id="IPR036291">
    <property type="entry name" value="NAD(P)-bd_dom_sf"/>
</dbReference>
<dbReference type="InterPro" id="IPR036736">
    <property type="entry name" value="ACP-like_sf"/>
</dbReference>
<dbReference type="InterPro" id="IPR042104">
    <property type="entry name" value="PKS_dehydratase_sf"/>
</dbReference>
<dbReference type="Pfam" id="PF02801">
    <property type="entry name" value="Ketoacyl-synt_C"/>
    <property type="match status" value="1"/>
</dbReference>
<dbReference type="InterPro" id="IPR050091">
    <property type="entry name" value="PKS_NRPS_Biosynth_Enz"/>
</dbReference>
<dbReference type="SMART" id="SM00825">
    <property type="entry name" value="PKS_KS"/>
    <property type="match status" value="1"/>
</dbReference>
<dbReference type="PANTHER" id="PTHR43775:SF51">
    <property type="entry name" value="INACTIVE PHENOLPHTHIOCEROL SYNTHESIS POLYKETIDE SYNTHASE TYPE I PKS1-RELATED"/>
    <property type="match status" value="1"/>
</dbReference>
<feature type="domain" description="Carrier" evidence="6">
    <location>
        <begin position="1724"/>
        <end position="1799"/>
    </location>
</feature>
<dbReference type="Gene3D" id="3.40.47.10">
    <property type="match status" value="1"/>
</dbReference>
<evidence type="ECO:0000313" key="9">
    <source>
        <dbReference type="EMBL" id="MFF4778329.1"/>
    </source>
</evidence>
<evidence type="ECO:0000259" key="6">
    <source>
        <dbReference type="PROSITE" id="PS50075"/>
    </source>
</evidence>
<dbReference type="PROSITE" id="PS00606">
    <property type="entry name" value="KS3_1"/>
    <property type="match status" value="1"/>
</dbReference>
<dbReference type="InterPro" id="IPR029058">
    <property type="entry name" value="AB_hydrolase_fold"/>
</dbReference>
<dbReference type="InterPro" id="IPR049900">
    <property type="entry name" value="PKS_mFAS_DH"/>
</dbReference>
<feature type="domain" description="Ketosynthase family 3 (KS3)" evidence="7">
    <location>
        <begin position="8"/>
        <end position="435"/>
    </location>
</feature>
<dbReference type="SUPFAM" id="SSF55048">
    <property type="entry name" value="Probable ACP-binding domain of malonyl-CoA ACP transacylase"/>
    <property type="match status" value="1"/>
</dbReference>
<dbReference type="PROSITE" id="PS52019">
    <property type="entry name" value="PKS_MFAS_DH"/>
    <property type="match status" value="1"/>
</dbReference>
<dbReference type="InterPro" id="IPR020806">
    <property type="entry name" value="PKS_PP-bd"/>
</dbReference>
<evidence type="ECO:0000256" key="1">
    <source>
        <dbReference type="ARBA" id="ARBA00022450"/>
    </source>
</evidence>
<dbReference type="InterPro" id="IPR014030">
    <property type="entry name" value="Ketoacyl_synth_N"/>
</dbReference>
<dbReference type="InterPro" id="IPR014043">
    <property type="entry name" value="Acyl_transferase_dom"/>
</dbReference>
<dbReference type="InterPro" id="IPR014031">
    <property type="entry name" value="Ketoacyl_synth_C"/>
</dbReference>
<dbReference type="SMART" id="SM00826">
    <property type="entry name" value="PKS_DH"/>
    <property type="match status" value="1"/>
</dbReference>
<dbReference type="SMART" id="SM00822">
    <property type="entry name" value="PKS_KR"/>
    <property type="match status" value="1"/>
</dbReference>
<feature type="active site" description="Proton donor; for dehydratase activity" evidence="5">
    <location>
        <position position="1542"/>
    </location>
</feature>
<dbReference type="Pfam" id="PF16197">
    <property type="entry name" value="KAsynt_C_assoc"/>
    <property type="match status" value="1"/>
</dbReference>
<dbReference type="InterPro" id="IPR016039">
    <property type="entry name" value="Thiolase-like"/>
</dbReference>
<dbReference type="InterPro" id="IPR020807">
    <property type="entry name" value="PKS_DH"/>
</dbReference>